<protein>
    <recommendedName>
        <fullName evidence="5">Lipoprotein</fullName>
    </recommendedName>
</protein>
<organism evidence="3 4">
    <name type="scientific">Eiseniibacteriota bacterium</name>
    <dbReference type="NCBI Taxonomy" id="2212470"/>
    <lineage>
        <taxon>Bacteria</taxon>
        <taxon>Candidatus Eiseniibacteriota</taxon>
    </lineage>
</organism>
<keyword evidence="2" id="KW-0732">Signal</keyword>
<sequence length="88" mass="8794">MKNSLRSFAWFAGLALLVQGLAACSNSNSPLAPTGQDDASIQRVDVVHDGTGGGGSPVDIGGEVQDDAHGDGRGDTPSAPDATDETGN</sequence>
<feature type="chain" id="PRO_5037464241" description="Lipoprotein" evidence="2">
    <location>
        <begin position="23"/>
        <end position="88"/>
    </location>
</feature>
<proteinExistence type="predicted"/>
<evidence type="ECO:0000313" key="4">
    <source>
        <dbReference type="Proteomes" id="UP000739538"/>
    </source>
</evidence>
<evidence type="ECO:0000256" key="2">
    <source>
        <dbReference type="SAM" id="SignalP"/>
    </source>
</evidence>
<feature type="region of interest" description="Disordered" evidence="1">
    <location>
        <begin position="48"/>
        <end position="88"/>
    </location>
</feature>
<evidence type="ECO:0000313" key="3">
    <source>
        <dbReference type="EMBL" id="MCA9756284.1"/>
    </source>
</evidence>
<dbReference type="Proteomes" id="UP000739538">
    <property type="component" value="Unassembled WGS sequence"/>
</dbReference>
<feature type="signal peptide" evidence="2">
    <location>
        <begin position="1"/>
        <end position="22"/>
    </location>
</feature>
<accession>A0A956NG18</accession>
<comment type="caution">
    <text evidence="3">The sequence shown here is derived from an EMBL/GenBank/DDBJ whole genome shotgun (WGS) entry which is preliminary data.</text>
</comment>
<evidence type="ECO:0000256" key="1">
    <source>
        <dbReference type="SAM" id="MobiDB-lite"/>
    </source>
</evidence>
<dbReference type="EMBL" id="JAGQHS010000048">
    <property type="protein sequence ID" value="MCA9756284.1"/>
    <property type="molecule type" value="Genomic_DNA"/>
</dbReference>
<gene>
    <name evidence="3" type="ORF">KDA27_10825</name>
</gene>
<evidence type="ECO:0008006" key="5">
    <source>
        <dbReference type="Google" id="ProtNLM"/>
    </source>
</evidence>
<dbReference type="PROSITE" id="PS51257">
    <property type="entry name" value="PROKAR_LIPOPROTEIN"/>
    <property type="match status" value="1"/>
</dbReference>
<reference evidence="3" key="1">
    <citation type="submission" date="2020-04" db="EMBL/GenBank/DDBJ databases">
        <authorList>
            <person name="Zhang T."/>
        </authorList>
    </citation>
    <scope>NUCLEOTIDE SEQUENCE</scope>
    <source>
        <strain evidence="3">HKST-UBA02</strain>
    </source>
</reference>
<dbReference type="AlphaFoldDB" id="A0A956NG18"/>
<reference evidence="3" key="2">
    <citation type="journal article" date="2021" name="Microbiome">
        <title>Successional dynamics and alternative stable states in a saline activated sludge microbial community over 9 years.</title>
        <authorList>
            <person name="Wang Y."/>
            <person name="Ye J."/>
            <person name="Ju F."/>
            <person name="Liu L."/>
            <person name="Boyd J.A."/>
            <person name="Deng Y."/>
            <person name="Parks D.H."/>
            <person name="Jiang X."/>
            <person name="Yin X."/>
            <person name="Woodcroft B.J."/>
            <person name="Tyson G.W."/>
            <person name="Hugenholtz P."/>
            <person name="Polz M.F."/>
            <person name="Zhang T."/>
        </authorList>
    </citation>
    <scope>NUCLEOTIDE SEQUENCE</scope>
    <source>
        <strain evidence="3">HKST-UBA02</strain>
    </source>
</reference>
<name>A0A956NG18_UNCEI</name>